<evidence type="ECO:0000313" key="8">
    <source>
        <dbReference type="EMBL" id="RYC23954.1"/>
    </source>
</evidence>
<evidence type="ECO:0000259" key="7">
    <source>
        <dbReference type="Pfam" id="PF05199"/>
    </source>
</evidence>
<dbReference type="InterPro" id="IPR007867">
    <property type="entry name" value="GMC_OxRtase_C"/>
</dbReference>
<dbReference type="Pfam" id="PF13450">
    <property type="entry name" value="NAD_binding_8"/>
    <property type="match status" value="1"/>
</dbReference>
<dbReference type="PANTHER" id="PTHR42784">
    <property type="entry name" value="PYRANOSE 2-OXIDASE"/>
    <property type="match status" value="1"/>
</dbReference>
<name>A0A4Q2TSV4_9HYPH</name>
<dbReference type="Proteomes" id="UP000291088">
    <property type="component" value="Unassembled WGS sequence"/>
</dbReference>
<feature type="domain" description="Glucose-methanol-choline oxidoreductase C-terminal" evidence="7">
    <location>
        <begin position="437"/>
        <end position="493"/>
    </location>
</feature>
<keyword evidence="4" id="KW-0274">FAD</keyword>
<dbReference type="Gene3D" id="3.50.50.60">
    <property type="entry name" value="FAD/NAD(P)-binding domain"/>
    <property type="match status" value="2"/>
</dbReference>
<dbReference type="InterPro" id="IPR036188">
    <property type="entry name" value="FAD/NAD-bd_sf"/>
</dbReference>
<dbReference type="Pfam" id="PF00732">
    <property type="entry name" value="GMC_oxred_N"/>
    <property type="match status" value="1"/>
</dbReference>
<comment type="caution">
    <text evidence="8">The sequence shown here is derived from an EMBL/GenBank/DDBJ whole genome shotgun (WGS) entry which is preliminary data.</text>
</comment>
<proteinExistence type="inferred from homology"/>
<evidence type="ECO:0000259" key="6">
    <source>
        <dbReference type="Pfam" id="PF00732"/>
    </source>
</evidence>
<dbReference type="RefSeq" id="WP_129330523.1">
    <property type="nucleotide sequence ID" value="NZ_SDVB01000101.1"/>
</dbReference>
<keyword evidence="5" id="KW-0560">Oxidoreductase</keyword>
<evidence type="ECO:0000313" key="9">
    <source>
        <dbReference type="Proteomes" id="UP000291088"/>
    </source>
</evidence>
<accession>A0A4Q2TSV4</accession>
<dbReference type="AlphaFoldDB" id="A0A4Q2TSV4"/>
<reference evidence="8 9" key="1">
    <citation type="submission" date="2019-01" db="EMBL/GenBank/DDBJ databases">
        <authorList>
            <person name="Deng T."/>
        </authorList>
    </citation>
    <scope>NUCLEOTIDE SEQUENCE [LARGE SCALE GENOMIC DNA]</scope>
    <source>
        <strain evidence="8 9">F8825</strain>
    </source>
</reference>
<protein>
    <submittedName>
        <fullName evidence="8">GMC family oxidoreductase</fullName>
    </submittedName>
</protein>
<dbReference type="PANTHER" id="PTHR42784:SF1">
    <property type="entry name" value="PYRANOSE 2-OXIDASE"/>
    <property type="match status" value="1"/>
</dbReference>
<dbReference type="OrthoDB" id="9798604at2"/>
<keyword evidence="9" id="KW-1185">Reference proteome</keyword>
<evidence type="ECO:0000256" key="5">
    <source>
        <dbReference type="ARBA" id="ARBA00023002"/>
    </source>
</evidence>
<dbReference type="InterPro" id="IPR051473">
    <property type="entry name" value="P2Ox-like"/>
</dbReference>
<dbReference type="EMBL" id="SDVB01000101">
    <property type="protein sequence ID" value="RYC23954.1"/>
    <property type="molecule type" value="Genomic_DNA"/>
</dbReference>
<evidence type="ECO:0000256" key="1">
    <source>
        <dbReference type="ARBA" id="ARBA00001974"/>
    </source>
</evidence>
<dbReference type="Pfam" id="PF05199">
    <property type="entry name" value="GMC_oxred_C"/>
    <property type="match status" value="1"/>
</dbReference>
<evidence type="ECO:0000256" key="3">
    <source>
        <dbReference type="ARBA" id="ARBA00022630"/>
    </source>
</evidence>
<dbReference type="GO" id="GO:0050660">
    <property type="term" value="F:flavin adenine dinucleotide binding"/>
    <property type="evidence" value="ECO:0007669"/>
    <property type="project" value="InterPro"/>
</dbReference>
<sequence>MNARNTIPDIAPDIVIVGSGMGGATLAAALAPSGRRILIIEKGERLTPSAADRDPEEIFARARFRPKEEWLDGEGRPFNPGNYYYVGGNSKFYGAVLIRYRREDFSPLRHMGGTTPGWPIGYDELEPFYQQAETIFQVRGTLGEDPTEPTHSGGYAYPPVPDEPVIADLRRRLGRVGLHPASLPLGVDIERWLAGGRTTWDAFPDTCGGKMDAETACLSAALQHPNVTLLTGCEARRLLASEDGRITGVEVETRGERRVITAPLVVLSAGAVRSAALLLASADSRHPNGLANSSDQVGRNFMNHNCSAVLALNPLRRNPSVYQKTLLVNDFYLTGGPQGEPLGNIQLLGKITGPILTASSPLPRPLAHWIAGRSIDLYAMSEDLPNPESRVSLRDGQIVLDWKRSNWEAHLALVARLKALLRKAGYPVVLSRAFDRRTPSHQCGTARMGINPRNSVVDSYGRSHDHRNLFVVDASILPTSAAVNPALTIAALALRAARHITETEFHQ</sequence>
<evidence type="ECO:0000256" key="2">
    <source>
        <dbReference type="ARBA" id="ARBA00010790"/>
    </source>
</evidence>
<feature type="domain" description="Glucose-methanol-choline oxidoreductase N-terminal" evidence="6">
    <location>
        <begin position="207"/>
        <end position="305"/>
    </location>
</feature>
<dbReference type="SUPFAM" id="SSF51905">
    <property type="entry name" value="FAD/NAD(P)-binding domain"/>
    <property type="match status" value="1"/>
</dbReference>
<gene>
    <name evidence="8" type="ORF">EUU22_02475</name>
</gene>
<comment type="similarity">
    <text evidence="2">Belongs to the GMC oxidoreductase family.</text>
</comment>
<organism evidence="8 9">
    <name type="scientific">Ciceribacter ferrooxidans</name>
    <dbReference type="NCBI Taxonomy" id="2509717"/>
    <lineage>
        <taxon>Bacteria</taxon>
        <taxon>Pseudomonadati</taxon>
        <taxon>Pseudomonadota</taxon>
        <taxon>Alphaproteobacteria</taxon>
        <taxon>Hyphomicrobiales</taxon>
        <taxon>Rhizobiaceae</taxon>
        <taxon>Ciceribacter</taxon>
    </lineage>
</organism>
<keyword evidence="3" id="KW-0285">Flavoprotein</keyword>
<evidence type="ECO:0000256" key="4">
    <source>
        <dbReference type="ARBA" id="ARBA00022827"/>
    </source>
</evidence>
<comment type="cofactor">
    <cofactor evidence="1">
        <name>FAD</name>
        <dbReference type="ChEBI" id="CHEBI:57692"/>
    </cofactor>
</comment>
<dbReference type="InterPro" id="IPR000172">
    <property type="entry name" value="GMC_OxRdtase_N"/>
</dbReference>
<dbReference type="GO" id="GO:0016614">
    <property type="term" value="F:oxidoreductase activity, acting on CH-OH group of donors"/>
    <property type="evidence" value="ECO:0007669"/>
    <property type="project" value="InterPro"/>
</dbReference>